<evidence type="ECO:0000259" key="5">
    <source>
        <dbReference type="SMART" id="SM00382"/>
    </source>
</evidence>
<dbReference type="PANTHER" id="PTHR42960">
    <property type="entry name" value="YCF46 PROTEIN"/>
    <property type="match status" value="1"/>
</dbReference>
<dbReference type="EMBL" id="PVWO01000142">
    <property type="protein sequence ID" value="PSB56151.1"/>
    <property type="molecule type" value="Genomic_DNA"/>
</dbReference>
<accession>A0A2T1GF09</accession>
<reference evidence="6 7" key="1">
    <citation type="submission" date="2018-03" db="EMBL/GenBank/DDBJ databases">
        <title>The ancient ancestry and fast evolution of plastids.</title>
        <authorList>
            <person name="Moore K.R."/>
            <person name="Magnabosco C."/>
            <person name="Momper L."/>
            <person name="Gold D.A."/>
            <person name="Bosak T."/>
            <person name="Fournier G.P."/>
        </authorList>
    </citation>
    <scope>NUCLEOTIDE SEQUENCE [LARGE SCALE GENOMIC DNA]</scope>
    <source>
        <strain evidence="6 7">CCALA 037</strain>
    </source>
</reference>
<gene>
    <name evidence="6" type="ORF">C7B77_12795</name>
</gene>
<protein>
    <recommendedName>
        <fullName evidence="4">Uncharacterized AAA domain-containing protein ycf46</fullName>
    </recommendedName>
</protein>
<dbReference type="InterPro" id="IPR052381">
    <property type="entry name" value="AAA_domain_protein"/>
</dbReference>
<keyword evidence="7" id="KW-1185">Reference proteome</keyword>
<feature type="domain" description="AAA+ ATPase" evidence="5">
    <location>
        <begin position="252"/>
        <end position="381"/>
    </location>
</feature>
<dbReference type="Proteomes" id="UP000238937">
    <property type="component" value="Unassembled WGS sequence"/>
</dbReference>
<keyword evidence="1" id="KW-0547">Nucleotide-binding</keyword>
<dbReference type="GO" id="GO:0016887">
    <property type="term" value="F:ATP hydrolysis activity"/>
    <property type="evidence" value="ECO:0007669"/>
    <property type="project" value="InterPro"/>
</dbReference>
<dbReference type="GO" id="GO:0005524">
    <property type="term" value="F:ATP binding"/>
    <property type="evidence" value="ECO:0007669"/>
    <property type="project" value="UniProtKB-KW"/>
</dbReference>
<evidence type="ECO:0000313" key="6">
    <source>
        <dbReference type="EMBL" id="PSB56151.1"/>
    </source>
</evidence>
<dbReference type="SUPFAM" id="SSF52540">
    <property type="entry name" value="P-loop containing nucleoside triphosphate hydrolases"/>
    <property type="match status" value="1"/>
</dbReference>
<dbReference type="InterPro" id="IPR003959">
    <property type="entry name" value="ATPase_AAA_core"/>
</dbReference>
<dbReference type="SMART" id="SM00382">
    <property type="entry name" value="AAA"/>
    <property type="match status" value="1"/>
</dbReference>
<dbReference type="Gene3D" id="3.40.50.300">
    <property type="entry name" value="P-loop containing nucleotide triphosphate hydrolases"/>
    <property type="match status" value="1"/>
</dbReference>
<dbReference type="InterPro" id="IPR027417">
    <property type="entry name" value="P-loop_NTPase"/>
</dbReference>
<dbReference type="RefSeq" id="WP_106305093.1">
    <property type="nucleotide sequence ID" value="NZ_PVWO01000142.1"/>
</dbReference>
<name>A0A2T1GF09_9CYAN</name>
<evidence type="ECO:0000313" key="7">
    <source>
        <dbReference type="Proteomes" id="UP000238937"/>
    </source>
</evidence>
<evidence type="ECO:0000256" key="1">
    <source>
        <dbReference type="ARBA" id="ARBA00022741"/>
    </source>
</evidence>
<sequence length="508" mass="56480">MSLAAILTDRPSIAISIDPPDRQHTLERVAIAAAQIGRQCAVWTPCAQGWHDWARALSIWEDGDLERSIAACLQVDRLPLGVAVYVDLFAAIATLPPAFGIRATIAIENLCCQLQQSSQHRIVFLETGEIPTRFARTIYSYELPLPIRSEIESMLKERELPIAPNILNALSGLTESEVKIALQRVDLHLDPSAIVETLLNYKYAVFKNHGLEFLNETTTKDIGGLDLLKAELDLVLRTFSDEARAYNIPLHRGFFTVGPPGVGKTYFAKICSQKLGFPLVNIGIDAVKSQGIVKFKQMLRRIDACEPCIAFIDELDKFFPRGEGERGDEASEQILAVLLTWLNEKTSRTLSIATANRLRNIPVELTRAGRFDSAYYIDFPSPAERKEILQIHCARFDRAFECGDGRLSREEWARILEKTNKCTGAELAQIATDAARAIFCTLAPGAELKIELTDLLTARENMKTLNQRDGEAISAMENQAKGFCKPASSNTSSPFDLPIRKLYKSANN</sequence>
<evidence type="ECO:0000256" key="2">
    <source>
        <dbReference type="ARBA" id="ARBA00022840"/>
    </source>
</evidence>
<dbReference type="AlphaFoldDB" id="A0A2T1GF09"/>
<organism evidence="6 7">
    <name type="scientific">Chamaesiphon polymorphus CCALA 037</name>
    <dbReference type="NCBI Taxonomy" id="2107692"/>
    <lineage>
        <taxon>Bacteria</taxon>
        <taxon>Bacillati</taxon>
        <taxon>Cyanobacteriota</taxon>
        <taxon>Cyanophyceae</taxon>
        <taxon>Gomontiellales</taxon>
        <taxon>Chamaesiphonaceae</taxon>
        <taxon>Chamaesiphon</taxon>
    </lineage>
</organism>
<comment type="similarity">
    <text evidence="3">Belongs to the AAA ATPase family. Highly divergent.</text>
</comment>
<evidence type="ECO:0000256" key="3">
    <source>
        <dbReference type="ARBA" id="ARBA00038088"/>
    </source>
</evidence>
<dbReference type="InterPro" id="IPR003593">
    <property type="entry name" value="AAA+_ATPase"/>
</dbReference>
<dbReference type="OrthoDB" id="9809379at2"/>
<dbReference type="Gene3D" id="1.10.8.60">
    <property type="match status" value="1"/>
</dbReference>
<keyword evidence="2" id="KW-0067">ATP-binding</keyword>
<comment type="caution">
    <text evidence="6">The sequence shown here is derived from an EMBL/GenBank/DDBJ whole genome shotgun (WGS) entry which is preliminary data.</text>
</comment>
<evidence type="ECO:0000256" key="4">
    <source>
        <dbReference type="ARBA" id="ARBA00040480"/>
    </source>
</evidence>
<dbReference type="PANTHER" id="PTHR42960:SF1">
    <property type="entry name" value="YCF46 PROTEIN"/>
    <property type="match status" value="1"/>
</dbReference>
<dbReference type="Pfam" id="PF00004">
    <property type="entry name" value="AAA"/>
    <property type="match status" value="1"/>
</dbReference>
<proteinExistence type="inferred from homology"/>